<comment type="caution">
    <text evidence="1">The sequence shown here is derived from an EMBL/GenBank/DDBJ whole genome shotgun (WGS) entry which is preliminary data.</text>
</comment>
<sequence>MPENQISMAHNQEKTREQKKLVLNCPGYPSLFKPIPNGTSILQPNDGKHKIRGLREAGCRIKLHMLHGTDLRLDSPSDSRHQSLSGDKAQDEFRIMPMGINAASIGLTGHDSSAFLWGEQKRKDRLAGINCPPLEHYHDKYHDVMKMIQGQLQILDEDANTACGFGRFSAWLWGDGESIIVQEFHQMLLSASVATKQSAALYRGKIKKDIRWTSVEELACMSISYCNAGEI</sequence>
<evidence type="ECO:0000313" key="2">
    <source>
        <dbReference type="Proteomes" id="UP000886523"/>
    </source>
</evidence>
<proteinExistence type="predicted"/>
<gene>
    <name evidence="1" type="ORF">BS47DRAFT_1364358</name>
</gene>
<reference evidence="1" key="1">
    <citation type="journal article" date="2020" name="Nat. Commun.">
        <title>Large-scale genome sequencing of mycorrhizal fungi provides insights into the early evolution of symbiotic traits.</title>
        <authorList>
            <person name="Miyauchi S."/>
            <person name="Kiss E."/>
            <person name="Kuo A."/>
            <person name="Drula E."/>
            <person name="Kohler A."/>
            <person name="Sanchez-Garcia M."/>
            <person name="Morin E."/>
            <person name="Andreopoulos B."/>
            <person name="Barry K.W."/>
            <person name="Bonito G."/>
            <person name="Buee M."/>
            <person name="Carver A."/>
            <person name="Chen C."/>
            <person name="Cichocki N."/>
            <person name="Clum A."/>
            <person name="Culley D."/>
            <person name="Crous P.W."/>
            <person name="Fauchery L."/>
            <person name="Girlanda M."/>
            <person name="Hayes R.D."/>
            <person name="Keri Z."/>
            <person name="LaButti K."/>
            <person name="Lipzen A."/>
            <person name="Lombard V."/>
            <person name="Magnuson J."/>
            <person name="Maillard F."/>
            <person name="Murat C."/>
            <person name="Nolan M."/>
            <person name="Ohm R.A."/>
            <person name="Pangilinan J."/>
            <person name="Pereira M.F."/>
            <person name="Perotto S."/>
            <person name="Peter M."/>
            <person name="Pfister S."/>
            <person name="Riley R."/>
            <person name="Sitrit Y."/>
            <person name="Stielow J.B."/>
            <person name="Szollosi G."/>
            <person name="Zifcakova L."/>
            <person name="Stursova M."/>
            <person name="Spatafora J.W."/>
            <person name="Tedersoo L."/>
            <person name="Vaario L.M."/>
            <person name="Yamada A."/>
            <person name="Yan M."/>
            <person name="Wang P."/>
            <person name="Xu J."/>
            <person name="Bruns T."/>
            <person name="Baldrian P."/>
            <person name="Vilgalys R."/>
            <person name="Dunand C."/>
            <person name="Henrissat B."/>
            <person name="Grigoriev I.V."/>
            <person name="Hibbett D."/>
            <person name="Nagy L.G."/>
            <person name="Martin F.M."/>
        </authorList>
    </citation>
    <scope>NUCLEOTIDE SEQUENCE</scope>
    <source>
        <strain evidence="1">UP504</strain>
    </source>
</reference>
<dbReference type="EMBL" id="MU129012">
    <property type="protein sequence ID" value="KAF9510657.1"/>
    <property type="molecule type" value="Genomic_DNA"/>
</dbReference>
<evidence type="ECO:0000313" key="1">
    <source>
        <dbReference type="EMBL" id="KAF9510657.1"/>
    </source>
</evidence>
<name>A0A9P6ARK6_9AGAM</name>
<accession>A0A9P6ARK6</accession>
<dbReference type="AlphaFoldDB" id="A0A9P6ARK6"/>
<protein>
    <submittedName>
        <fullName evidence="1">Uncharacterized protein</fullName>
    </submittedName>
</protein>
<organism evidence="1 2">
    <name type="scientific">Hydnum rufescens UP504</name>
    <dbReference type="NCBI Taxonomy" id="1448309"/>
    <lineage>
        <taxon>Eukaryota</taxon>
        <taxon>Fungi</taxon>
        <taxon>Dikarya</taxon>
        <taxon>Basidiomycota</taxon>
        <taxon>Agaricomycotina</taxon>
        <taxon>Agaricomycetes</taxon>
        <taxon>Cantharellales</taxon>
        <taxon>Hydnaceae</taxon>
        <taxon>Hydnum</taxon>
    </lineage>
</organism>
<keyword evidence="2" id="KW-1185">Reference proteome</keyword>
<dbReference type="Proteomes" id="UP000886523">
    <property type="component" value="Unassembled WGS sequence"/>
</dbReference>